<evidence type="ECO:0000256" key="1">
    <source>
        <dbReference type="SAM" id="MobiDB-lite"/>
    </source>
</evidence>
<reference evidence="2 3" key="1">
    <citation type="submission" date="2019-03" db="EMBL/GenBank/DDBJ databases">
        <title>Genomic Encyclopedia of Type Strains, Phase IV (KMG-V): Genome sequencing to study the core and pangenomes of soil and plant-associated prokaryotes.</title>
        <authorList>
            <person name="Whitman W."/>
        </authorList>
    </citation>
    <scope>NUCLEOTIDE SEQUENCE [LARGE SCALE GENOMIC DNA]</scope>
    <source>
        <strain evidence="2 3">IE4868</strain>
    </source>
</reference>
<comment type="caution">
    <text evidence="2">The sequence shown here is derived from an EMBL/GenBank/DDBJ whole genome shotgun (WGS) entry which is preliminary data.</text>
</comment>
<sequence>MAPEKTPNTPKPVQPVKDIPRLTRDMVAGRRNGSYTTR</sequence>
<accession>A0A4R3RF29</accession>
<evidence type="ECO:0000313" key="2">
    <source>
        <dbReference type="EMBL" id="TCU34158.1"/>
    </source>
</evidence>
<dbReference type="AlphaFoldDB" id="A0A4R3RF29"/>
<dbReference type="Proteomes" id="UP000295507">
    <property type="component" value="Unassembled WGS sequence"/>
</dbReference>
<feature type="region of interest" description="Disordered" evidence="1">
    <location>
        <begin position="1"/>
        <end position="38"/>
    </location>
</feature>
<dbReference type="EMBL" id="SMBK01000013">
    <property type="protein sequence ID" value="TCU34158.1"/>
    <property type="molecule type" value="Genomic_DNA"/>
</dbReference>
<name>A0A4R3RF29_9HYPH</name>
<protein>
    <submittedName>
        <fullName evidence="2">Uncharacterized protein</fullName>
    </submittedName>
</protein>
<organism evidence="2 3">
    <name type="scientific">Rhizobium azibense</name>
    <dbReference type="NCBI Taxonomy" id="1136135"/>
    <lineage>
        <taxon>Bacteria</taxon>
        <taxon>Pseudomonadati</taxon>
        <taxon>Pseudomonadota</taxon>
        <taxon>Alphaproteobacteria</taxon>
        <taxon>Hyphomicrobiales</taxon>
        <taxon>Rhizobiaceae</taxon>
        <taxon>Rhizobium/Agrobacterium group</taxon>
        <taxon>Rhizobium</taxon>
    </lineage>
</organism>
<proteinExistence type="predicted"/>
<feature type="compositionally biased region" description="Basic and acidic residues" evidence="1">
    <location>
        <begin position="18"/>
        <end position="28"/>
    </location>
</feature>
<evidence type="ECO:0000313" key="3">
    <source>
        <dbReference type="Proteomes" id="UP000295507"/>
    </source>
</evidence>
<gene>
    <name evidence="2" type="ORF">EV129_113143</name>
</gene>